<evidence type="ECO:0000313" key="2">
    <source>
        <dbReference type="EMBL" id="QJD77282.1"/>
    </source>
</evidence>
<dbReference type="PANTHER" id="PTHR34611">
    <property type="match status" value="1"/>
</dbReference>
<reference evidence="2 3" key="1">
    <citation type="submission" date="2020-04" db="EMBL/GenBank/DDBJ databases">
        <title>Genome sequencing of novel species.</title>
        <authorList>
            <person name="Heo J."/>
            <person name="Kim S.-J."/>
            <person name="Kim J.-S."/>
            <person name="Hong S.-B."/>
            <person name="Kwon S.-W."/>
        </authorList>
    </citation>
    <scope>NUCLEOTIDE SEQUENCE [LARGE SCALE GENOMIC DNA]</scope>
    <source>
        <strain evidence="2 3">CJU-R4</strain>
    </source>
</reference>
<dbReference type="GO" id="GO:1990238">
    <property type="term" value="F:double-stranded DNA endonuclease activity"/>
    <property type="evidence" value="ECO:0007669"/>
    <property type="project" value="TreeGrafter"/>
</dbReference>
<proteinExistence type="predicted"/>
<dbReference type="EMBL" id="CP051677">
    <property type="protein sequence ID" value="QJD77282.1"/>
    <property type="molecule type" value="Genomic_DNA"/>
</dbReference>
<dbReference type="GO" id="GO:0006310">
    <property type="term" value="P:DNA recombination"/>
    <property type="evidence" value="ECO:0007669"/>
    <property type="project" value="TreeGrafter"/>
</dbReference>
<dbReference type="AlphaFoldDB" id="A0A7L5DIP5"/>
<organism evidence="2 3">
    <name type="scientific">Spirosoma rhododendri</name>
    <dbReference type="NCBI Taxonomy" id="2728024"/>
    <lineage>
        <taxon>Bacteria</taxon>
        <taxon>Pseudomonadati</taxon>
        <taxon>Bacteroidota</taxon>
        <taxon>Cytophagia</taxon>
        <taxon>Cytophagales</taxon>
        <taxon>Cytophagaceae</taxon>
        <taxon>Spirosoma</taxon>
    </lineage>
</organism>
<dbReference type="InterPro" id="IPR006842">
    <property type="entry name" value="Transposase_31"/>
</dbReference>
<dbReference type="PANTHER" id="PTHR34611:SF2">
    <property type="entry name" value="INACTIVE RECOMBINATION-PROMOTING NUCLEASE-LIKE PROTEIN RPNE-RELATED"/>
    <property type="match status" value="1"/>
</dbReference>
<dbReference type="Pfam" id="PF04754">
    <property type="entry name" value="Transposase_31"/>
    <property type="match status" value="1"/>
</dbReference>
<sequence length="310" mass="35197">MNNPHDKLFKATFSHPDVVASLIESLFPPELSQAIQLDSLVLTTNSYIDDELNEHFADLVYDCVLSDETPVQIALLLEHKSYTVAHPHLQLLRYLLNRWQQDVEQGVRLTPIIPVIIYHGREIWQHQPFASSLAGKNALLRPFFPEFDYVLVNLTTLSEEQIFAFRSRFLTVSAALMKHRQDKQFADYVRQNIRRLMQGFADDELMSVVLPTFLYLLETTDLTGTDIVVMFSTVSKQTEEAVMNGADQLRMEGRIEGQIAGQIAGRAEASRKFVKGALKLGMDAKTIADTFEMSIAEVVALIEQVRQEKP</sequence>
<evidence type="ECO:0000259" key="1">
    <source>
        <dbReference type="Pfam" id="PF04754"/>
    </source>
</evidence>
<protein>
    <submittedName>
        <fullName evidence="2">Rpn family recombination-promoting nuclease/putative transposase</fullName>
    </submittedName>
</protein>
<dbReference type="InterPro" id="IPR051699">
    <property type="entry name" value="Rpn/YhgA-like_nuclease"/>
</dbReference>
<keyword evidence="3" id="KW-1185">Reference proteome</keyword>
<dbReference type="RefSeq" id="WP_169549225.1">
    <property type="nucleotide sequence ID" value="NZ_CP051677.1"/>
</dbReference>
<evidence type="ECO:0000313" key="3">
    <source>
        <dbReference type="Proteomes" id="UP000501128"/>
    </source>
</evidence>
<name>A0A7L5DIP5_9BACT</name>
<feature type="domain" description="Transposase (putative) YhgA-like" evidence="1">
    <location>
        <begin position="3"/>
        <end position="202"/>
    </location>
</feature>
<accession>A0A7L5DIP5</accession>
<gene>
    <name evidence="2" type="ORF">HH216_01740</name>
</gene>
<dbReference type="KEGG" id="srho:HH216_01740"/>
<dbReference type="Proteomes" id="UP000501128">
    <property type="component" value="Chromosome"/>
</dbReference>